<dbReference type="InterPro" id="IPR051395">
    <property type="entry name" value="Cytochrome_c_Peroxidase/MauG"/>
</dbReference>
<dbReference type="InterPro" id="IPR036909">
    <property type="entry name" value="Cyt_c-like_dom_sf"/>
</dbReference>
<dbReference type="Gene3D" id="1.10.760.10">
    <property type="entry name" value="Cytochrome c-like domain"/>
    <property type="match status" value="2"/>
</dbReference>
<keyword evidence="3 8" id="KW-0479">Metal-binding</keyword>
<evidence type="ECO:0000256" key="4">
    <source>
        <dbReference type="ARBA" id="ARBA00022729"/>
    </source>
</evidence>
<protein>
    <submittedName>
        <fullName evidence="10">Cytochrome-c peroxidase</fullName>
    </submittedName>
</protein>
<proteinExistence type="predicted"/>
<organism evidence="10 11">
    <name type="scientific">Sphingomonas arantia</name>
    <dbReference type="NCBI Taxonomy" id="1460676"/>
    <lineage>
        <taxon>Bacteria</taxon>
        <taxon>Pseudomonadati</taxon>
        <taxon>Pseudomonadota</taxon>
        <taxon>Alphaproteobacteria</taxon>
        <taxon>Sphingomonadales</taxon>
        <taxon>Sphingomonadaceae</taxon>
        <taxon>Sphingomonas</taxon>
    </lineage>
</organism>
<dbReference type="PIRSF" id="PIRSF000294">
    <property type="entry name" value="Cytochrome-c_peroxidase"/>
    <property type="match status" value="1"/>
</dbReference>
<dbReference type="InterPro" id="IPR009056">
    <property type="entry name" value="Cyt_c-like_dom"/>
</dbReference>
<evidence type="ECO:0000313" key="10">
    <source>
        <dbReference type="EMBL" id="MFD1951505.1"/>
    </source>
</evidence>
<evidence type="ECO:0000313" key="11">
    <source>
        <dbReference type="Proteomes" id="UP001597400"/>
    </source>
</evidence>
<evidence type="ECO:0000256" key="3">
    <source>
        <dbReference type="ARBA" id="ARBA00022723"/>
    </source>
</evidence>
<evidence type="ECO:0000256" key="2">
    <source>
        <dbReference type="ARBA" id="ARBA00022617"/>
    </source>
</evidence>
<dbReference type="PANTHER" id="PTHR30600:SF7">
    <property type="entry name" value="CYTOCHROME C PEROXIDASE-RELATED"/>
    <property type="match status" value="1"/>
</dbReference>
<keyword evidence="5" id="KW-0574">Periplasm</keyword>
<dbReference type="RefSeq" id="WP_380930234.1">
    <property type="nucleotide sequence ID" value="NZ_JBHUGS010000003.1"/>
</dbReference>
<evidence type="ECO:0000256" key="8">
    <source>
        <dbReference type="PROSITE-ProRule" id="PRU00433"/>
    </source>
</evidence>
<keyword evidence="2 8" id="KW-0349">Heme</keyword>
<feature type="domain" description="Cytochrome c" evidence="9">
    <location>
        <begin position="47"/>
        <end position="172"/>
    </location>
</feature>
<dbReference type="EMBL" id="JBHUGS010000003">
    <property type="protein sequence ID" value="MFD1951505.1"/>
    <property type="molecule type" value="Genomic_DNA"/>
</dbReference>
<gene>
    <name evidence="10" type="ORF">ACFSGX_12090</name>
</gene>
<keyword evidence="6" id="KW-0560">Oxidoreductase</keyword>
<comment type="caution">
    <text evidence="10">The sequence shown here is derived from an EMBL/GenBank/DDBJ whole genome shotgun (WGS) entry which is preliminary data.</text>
</comment>
<dbReference type="PANTHER" id="PTHR30600">
    <property type="entry name" value="CYTOCHROME C PEROXIDASE-RELATED"/>
    <property type="match status" value="1"/>
</dbReference>
<sequence>MAAGLLAGFLLIITHQDAPRSVSRPAPAVWAAEPIQPLVEAPALDPGKVALGKKLFEDVRLSGARKLSCATCHDMASNGSLAGKRMTTMDTLTVFNSGLSSRLGWDGTEPNLQQQARMTLESPMMAQGVSLRRTIGRLANDETISRDFQAIYGGPVDAEGVIDAIVYYERSLVTPGSRFDQWLTGNATAINDREKRGYALFKQLGCVSCHQGRNVGGNLLQKHGVFRPFGSPDPKILRVPSLRNVATTAPYFHDGSAPTLEDAVAKMAASQLNVDLQKREITDLVAFLESLTGNFGGKPVSARR</sequence>
<keyword evidence="10" id="KW-0575">Peroxidase</keyword>
<evidence type="ECO:0000256" key="6">
    <source>
        <dbReference type="ARBA" id="ARBA00023002"/>
    </source>
</evidence>
<evidence type="ECO:0000256" key="5">
    <source>
        <dbReference type="ARBA" id="ARBA00022764"/>
    </source>
</evidence>
<reference evidence="11" key="1">
    <citation type="journal article" date="2019" name="Int. J. Syst. Evol. Microbiol.">
        <title>The Global Catalogue of Microorganisms (GCM) 10K type strain sequencing project: providing services to taxonomists for standard genome sequencing and annotation.</title>
        <authorList>
            <consortium name="The Broad Institute Genomics Platform"/>
            <consortium name="The Broad Institute Genome Sequencing Center for Infectious Disease"/>
            <person name="Wu L."/>
            <person name="Ma J."/>
        </authorList>
    </citation>
    <scope>NUCLEOTIDE SEQUENCE [LARGE SCALE GENOMIC DNA]</scope>
    <source>
        <strain evidence="11">CGMCC 1.12702</strain>
    </source>
</reference>
<dbReference type="Pfam" id="PF00034">
    <property type="entry name" value="Cytochrom_C"/>
    <property type="match status" value="1"/>
</dbReference>
<dbReference type="GO" id="GO:0004601">
    <property type="term" value="F:peroxidase activity"/>
    <property type="evidence" value="ECO:0007669"/>
    <property type="project" value="UniProtKB-KW"/>
</dbReference>
<comment type="subcellular location">
    <subcellularLocation>
        <location evidence="1">Periplasm</location>
    </subcellularLocation>
</comment>
<dbReference type="InterPro" id="IPR004852">
    <property type="entry name" value="Di-haem_cyt_c_peroxidsae"/>
</dbReference>
<dbReference type="PROSITE" id="PS51007">
    <property type="entry name" value="CYTC"/>
    <property type="match status" value="2"/>
</dbReference>
<name>A0ABW4U0C4_9SPHN</name>
<evidence type="ECO:0000256" key="7">
    <source>
        <dbReference type="ARBA" id="ARBA00023004"/>
    </source>
</evidence>
<accession>A0ABW4U0C4</accession>
<dbReference type="Proteomes" id="UP001597400">
    <property type="component" value="Unassembled WGS sequence"/>
</dbReference>
<evidence type="ECO:0000259" key="9">
    <source>
        <dbReference type="PROSITE" id="PS51007"/>
    </source>
</evidence>
<dbReference type="SUPFAM" id="SSF46626">
    <property type="entry name" value="Cytochrome c"/>
    <property type="match status" value="2"/>
</dbReference>
<feature type="domain" description="Cytochrome c" evidence="9">
    <location>
        <begin position="192"/>
        <end position="292"/>
    </location>
</feature>
<dbReference type="InterPro" id="IPR026259">
    <property type="entry name" value="MauG/Cytc_peroxidase"/>
</dbReference>
<keyword evidence="7 8" id="KW-0408">Iron</keyword>
<keyword evidence="11" id="KW-1185">Reference proteome</keyword>
<evidence type="ECO:0000256" key="1">
    <source>
        <dbReference type="ARBA" id="ARBA00004418"/>
    </source>
</evidence>
<dbReference type="Pfam" id="PF03150">
    <property type="entry name" value="CCP_MauG"/>
    <property type="match status" value="1"/>
</dbReference>
<keyword evidence="4" id="KW-0732">Signal</keyword>